<feature type="non-terminal residue" evidence="1">
    <location>
        <position position="125"/>
    </location>
</feature>
<accession>A0AAV8V905</accession>
<evidence type="ECO:0000313" key="2">
    <source>
        <dbReference type="Proteomes" id="UP001159042"/>
    </source>
</evidence>
<comment type="caution">
    <text evidence="1">The sequence shown here is derived from an EMBL/GenBank/DDBJ whole genome shotgun (WGS) entry which is preliminary data.</text>
</comment>
<organism evidence="1 2">
    <name type="scientific">Exocentrus adspersus</name>
    <dbReference type="NCBI Taxonomy" id="1586481"/>
    <lineage>
        <taxon>Eukaryota</taxon>
        <taxon>Metazoa</taxon>
        <taxon>Ecdysozoa</taxon>
        <taxon>Arthropoda</taxon>
        <taxon>Hexapoda</taxon>
        <taxon>Insecta</taxon>
        <taxon>Pterygota</taxon>
        <taxon>Neoptera</taxon>
        <taxon>Endopterygota</taxon>
        <taxon>Coleoptera</taxon>
        <taxon>Polyphaga</taxon>
        <taxon>Cucujiformia</taxon>
        <taxon>Chrysomeloidea</taxon>
        <taxon>Cerambycidae</taxon>
        <taxon>Lamiinae</taxon>
        <taxon>Acanthocinini</taxon>
        <taxon>Exocentrus</taxon>
    </lineage>
</organism>
<evidence type="ECO:0000313" key="1">
    <source>
        <dbReference type="EMBL" id="KAJ8910578.1"/>
    </source>
</evidence>
<gene>
    <name evidence="1" type="ORF">NQ315_011048</name>
</gene>
<name>A0AAV8V905_9CUCU</name>
<dbReference type="AlphaFoldDB" id="A0AAV8V905"/>
<dbReference type="PANTHER" id="PTHR31511">
    <property type="entry name" value="PROTEIN CBG23764"/>
    <property type="match status" value="1"/>
</dbReference>
<dbReference type="GO" id="GO:0071897">
    <property type="term" value="P:DNA biosynthetic process"/>
    <property type="evidence" value="ECO:0007669"/>
    <property type="project" value="UniProtKB-ARBA"/>
</dbReference>
<dbReference type="InterPro" id="IPR043502">
    <property type="entry name" value="DNA/RNA_pol_sf"/>
</dbReference>
<dbReference type="EMBL" id="JANEYG010000278">
    <property type="protein sequence ID" value="KAJ8910578.1"/>
    <property type="molecule type" value="Genomic_DNA"/>
</dbReference>
<keyword evidence="2" id="KW-1185">Reference proteome</keyword>
<reference evidence="1 2" key="1">
    <citation type="journal article" date="2023" name="Insect Mol. Biol.">
        <title>Genome sequencing provides insights into the evolution of gene families encoding plant cell wall-degrading enzymes in longhorned beetles.</title>
        <authorList>
            <person name="Shin N.R."/>
            <person name="Okamura Y."/>
            <person name="Kirsch R."/>
            <person name="Pauchet Y."/>
        </authorList>
    </citation>
    <scope>NUCLEOTIDE SEQUENCE [LARGE SCALE GENOMIC DNA]</scope>
    <source>
        <strain evidence="1">EAD_L_NR</strain>
    </source>
</reference>
<evidence type="ECO:0008006" key="3">
    <source>
        <dbReference type="Google" id="ProtNLM"/>
    </source>
</evidence>
<protein>
    <recommendedName>
        <fullName evidence="3">DNA-directed DNA polymerase</fullName>
    </recommendedName>
</protein>
<proteinExistence type="predicted"/>
<dbReference type="SUPFAM" id="SSF56672">
    <property type="entry name" value="DNA/RNA polymerases"/>
    <property type="match status" value="1"/>
</dbReference>
<dbReference type="Proteomes" id="UP001159042">
    <property type="component" value="Unassembled WGS sequence"/>
</dbReference>
<sequence length="125" mass="14573">MMKYTKIKLELLTDVDMLHFIRRSIRGGVADCIQRHATANNPYMPAKELLDEDFAHLSYRPEEDIRYLLYLDANNLYGSAMSQYLPHSNFKWLSPDEIANFDITQQQCSNPNSDVGYILEVDMTY</sequence>
<dbReference type="PANTHER" id="PTHR31511:SF12">
    <property type="entry name" value="RHO TERMINATION FACTOR N-TERMINAL DOMAIN-CONTAINING PROTEIN"/>
    <property type="match status" value="1"/>
</dbReference>